<accession>A0ABX0ETE0</accession>
<dbReference type="EMBL" id="SEWW01000001">
    <property type="protein sequence ID" value="NGZ43313.1"/>
    <property type="molecule type" value="Genomic_DNA"/>
</dbReference>
<reference evidence="2 3" key="1">
    <citation type="submission" date="2019-02" db="EMBL/GenBank/DDBJ databases">
        <title>Genome of a new Bacteroidetes strain.</title>
        <authorList>
            <person name="Pitt A."/>
        </authorList>
    </citation>
    <scope>NUCLEOTIDE SEQUENCE [LARGE SCALE GENOMIC DNA]</scope>
    <source>
        <strain evidence="2 3">50C-KIRBA</strain>
    </source>
</reference>
<keyword evidence="1" id="KW-1133">Transmembrane helix</keyword>
<dbReference type="Proteomes" id="UP001318301">
    <property type="component" value="Unassembled WGS sequence"/>
</dbReference>
<name>A0ABX0ETE0_9BACT</name>
<keyword evidence="1" id="KW-0472">Membrane</keyword>
<organism evidence="2 3">
    <name type="scientific">Aquirufa beregesia</name>
    <dbReference type="NCBI Taxonomy" id="2516556"/>
    <lineage>
        <taxon>Bacteria</taxon>
        <taxon>Pseudomonadati</taxon>
        <taxon>Bacteroidota</taxon>
        <taxon>Cytophagia</taxon>
        <taxon>Cytophagales</taxon>
        <taxon>Flectobacillaceae</taxon>
        <taxon>Aquirufa</taxon>
    </lineage>
</organism>
<feature type="transmembrane region" description="Helical" evidence="1">
    <location>
        <begin position="9"/>
        <end position="29"/>
    </location>
</feature>
<evidence type="ECO:0000313" key="2">
    <source>
        <dbReference type="EMBL" id="NGZ43313.1"/>
    </source>
</evidence>
<comment type="caution">
    <text evidence="2">The sequence shown here is derived from an EMBL/GenBank/DDBJ whole genome shotgun (WGS) entry which is preliminary data.</text>
</comment>
<protein>
    <submittedName>
        <fullName evidence="2">Uncharacterized protein</fullName>
    </submittedName>
</protein>
<proteinExistence type="predicted"/>
<keyword evidence="3" id="KW-1185">Reference proteome</keyword>
<evidence type="ECO:0000256" key="1">
    <source>
        <dbReference type="SAM" id="Phobius"/>
    </source>
</evidence>
<evidence type="ECO:0000313" key="3">
    <source>
        <dbReference type="Proteomes" id="UP001318301"/>
    </source>
</evidence>
<gene>
    <name evidence="2" type="ORF">EWU23_02370</name>
</gene>
<keyword evidence="1" id="KW-0812">Transmembrane</keyword>
<sequence length="401" mass="46915">MQKSFNNKLFWFLSLFWLGPLLMFLFWFFTPSTKWVAAIIDKSVLTPAGDKHISFTWLLNQKRLTKTSSDRYKTNYDYFGFFPKENEKFRIKGLERFSSDQLKQLSEDSDMAYFTDTYGVYKQEWYHKSVSQSVGYGMLYGGLSNQDIEFLQHMKDKKKLIIAEFNTIGSPTTAENRGKFEEMFGMRWTGWTARFFDNLDTTVNLALPHWMVKNYTATHQSPWKFKNAGIAFVHEEGGQVVILEDKTHLKDPIPYINSGELGQSKFGLPEEMKYPFWFDIIVPDTRMNEVVSLFSLKYNVQGLAELKKYGIPTTFPAVIMAKNSKAPFYYFSGDFCDNPIHEYASYFKGIDSFLSLFYTYNDPMKRKSFFWKFYRPMMSHILDDAVKKSKLNTSVNTITAD</sequence>